<reference evidence="1" key="1">
    <citation type="submission" date="2018-05" db="EMBL/GenBank/DDBJ databases">
        <authorList>
            <person name="Lanie J.A."/>
            <person name="Ng W.-L."/>
            <person name="Kazmierczak K.M."/>
            <person name="Andrzejewski T.M."/>
            <person name="Davidsen T.M."/>
            <person name="Wayne K.J."/>
            <person name="Tettelin H."/>
            <person name="Glass J.I."/>
            <person name="Rusch D."/>
            <person name="Podicherti R."/>
            <person name="Tsui H.-C.T."/>
            <person name="Winkler M.E."/>
        </authorList>
    </citation>
    <scope>NUCLEOTIDE SEQUENCE</scope>
</reference>
<dbReference type="EMBL" id="UINC01046584">
    <property type="protein sequence ID" value="SVB54797.1"/>
    <property type="molecule type" value="Genomic_DNA"/>
</dbReference>
<gene>
    <name evidence="1" type="ORF">METZ01_LOCUS207651</name>
</gene>
<dbReference type="InterPro" id="IPR036291">
    <property type="entry name" value="NAD(P)-bd_dom_sf"/>
</dbReference>
<accession>A0A382EY63</accession>
<organism evidence="1">
    <name type="scientific">marine metagenome</name>
    <dbReference type="NCBI Taxonomy" id="408172"/>
    <lineage>
        <taxon>unclassified sequences</taxon>
        <taxon>metagenomes</taxon>
        <taxon>ecological metagenomes</taxon>
    </lineage>
</organism>
<feature type="non-terminal residue" evidence="1">
    <location>
        <position position="27"/>
    </location>
</feature>
<name>A0A382EY63_9ZZZZ</name>
<proteinExistence type="predicted"/>
<dbReference type="AlphaFoldDB" id="A0A382EY63"/>
<dbReference type="Gene3D" id="3.40.50.720">
    <property type="entry name" value="NAD(P)-binding Rossmann-like Domain"/>
    <property type="match status" value="1"/>
</dbReference>
<sequence length="27" mass="2676">MKVCVVGAGAIGGYMAIRIASVGHEVS</sequence>
<dbReference type="SUPFAM" id="SSF51735">
    <property type="entry name" value="NAD(P)-binding Rossmann-fold domains"/>
    <property type="match status" value="1"/>
</dbReference>
<protein>
    <submittedName>
        <fullName evidence="1">Uncharacterized protein</fullName>
    </submittedName>
</protein>
<evidence type="ECO:0000313" key="1">
    <source>
        <dbReference type="EMBL" id="SVB54797.1"/>
    </source>
</evidence>